<name>A0ABV2HE23_9HYPH</name>
<keyword evidence="6" id="KW-0418">Kinase</keyword>
<keyword evidence="3" id="KW-0597">Phosphoprotein</keyword>
<keyword evidence="5" id="KW-0547">Nucleotide-binding</keyword>
<evidence type="ECO:0000256" key="5">
    <source>
        <dbReference type="ARBA" id="ARBA00022741"/>
    </source>
</evidence>
<comment type="caution">
    <text evidence="9">The sequence shown here is derived from an EMBL/GenBank/DDBJ whole genome shotgun (WGS) entry which is preliminary data.</text>
</comment>
<feature type="domain" description="Signal transduction histidine kinase HWE region" evidence="8">
    <location>
        <begin position="3"/>
        <end position="30"/>
    </location>
</feature>
<protein>
    <recommendedName>
        <fullName evidence="2">histidine kinase</fullName>
        <ecNumber evidence="2">2.7.13.3</ecNumber>
    </recommendedName>
</protein>
<evidence type="ECO:0000256" key="6">
    <source>
        <dbReference type="ARBA" id="ARBA00022777"/>
    </source>
</evidence>
<evidence type="ECO:0000256" key="7">
    <source>
        <dbReference type="ARBA" id="ARBA00022840"/>
    </source>
</evidence>
<evidence type="ECO:0000259" key="8">
    <source>
        <dbReference type="Pfam" id="PF07536"/>
    </source>
</evidence>
<accession>A0ABV2HE23</accession>
<dbReference type="EC" id="2.7.13.3" evidence="2"/>
<reference evidence="9 10" key="1">
    <citation type="submission" date="2024-06" db="EMBL/GenBank/DDBJ databases">
        <title>Genomic Encyclopedia of Type Strains, Phase IV (KMG-IV): sequencing the most valuable type-strain genomes for metagenomic binning, comparative biology and taxonomic classification.</title>
        <authorList>
            <person name="Goeker M."/>
        </authorList>
    </citation>
    <scope>NUCLEOTIDE SEQUENCE [LARGE SCALE GENOMIC DNA]</scope>
    <source>
        <strain evidence="9 10">DSM 105042</strain>
    </source>
</reference>
<evidence type="ECO:0000256" key="2">
    <source>
        <dbReference type="ARBA" id="ARBA00012438"/>
    </source>
</evidence>
<dbReference type="EMBL" id="JBEPLJ010000025">
    <property type="protein sequence ID" value="MET3588457.1"/>
    <property type="molecule type" value="Genomic_DNA"/>
</dbReference>
<evidence type="ECO:0000313" key="10">
    <source>
        <dbReference type="Proteomes" id="UP001549031"/>
    </source>
</evidence>
<dbReference type="Proteomes" id="UP001549031">
    <property type="component" value="Unassembled WGS sequence"/>
</dbReference>
<gene>
    <name evidence="9" type="ORF">ABID21_004593</name>
</gene>
<comment type="catalytic activity">
    <reaction evidence="1">
        <text>ATP + protein L-histidine = ADP + protein N-phospho-L-histidine.</text>
        <dbReference type="EC" id="2.7.13.3"/>
    </reaction>
</comment>
<keyword evidence="4" id="KW-0808">Transferase</keyword>
<proteinExistence type="predicted"/>
<evidence type="ECO:0000313" key="9">
    <source>
        <dbReference type="EMBL" id="MET3588457.1"/>
    </source>
</evidence>
<sequence length="74" mass="8099">MRELAHRIKNGFALVQAIARQTFSHSDPVGGTMQDMDDMNSTEQMLAAVATPNFFPLALLNRKFAKTKSVAASC</sequence>
<evidence type="ECO:0000256" key="3">
    <source>
        <dbReference type="ARBA" id="ARBA00022553"/>
    </source>
</evidence>
<keyword evidence="7" id="KW-0067">ATP-binding</keyword>
<evidence type="ECO:0000256" key="1">
    <source>
        <dbReference type="ARBA" id="ARBA00000085"/>
    </source>
</evidence>
<dbReference type="InterPro" id="IPR011102">
    <property type="entry name" value="Sig_transdc_His_kinase_HWE"/>
</dbReference>
<keyword evidence="10" id="KW-1185">Reference proteome</keyword>
<dbReference type="Pfam" id="PF07536">
    <property type="entry name" value="HWE_HK"/>
    <property type="match status" value="1"/>
</dbReference>
<organism evidence="9 10">
    <name type="scientific">Pseudorhizobium tarimense</name>
    <dbReference type="NCBI Taxonomy" id="1079109"/>
    <lineage>
        <taxon>Bacteria</taxon>
        <taxon>Pseudomonadati</taxon>
        <taxon>Pseudomonadota</taxon>
        <taxon>Alphaproteobacteria</taxon>
        <taxon>Hyphomicrobiales</taxon>
        <taxon>Rhizobiaceae</taxon>
        <taxon>Rhizobium/Agrobacterium group</taxon>
        <taxon>Pseudorhizobium</taxon>
    </lineage>
</organism>
<evidence type="ECO:0000256" key="4">
    <source>
        <dbReference type="ARBA" id="ARBA00022679"/>
    </source>
</evidence>